<dbReference type="EMBL" id="QPJM01000012">
    <property type="protein sequence ID" value="RCW80932.1"/>
    <property type="molecule type" value="Genomic_DNA"/>
</dbReference>
<proteinExistence type="predicted"/>
<accession>A0A368YL20</accession>
<organism evidence="1 2">
    <name type="scientific">Phyllobacterium bourgognense</name>
    <dbReference type="NCBI Taxonomy" id="314236"/>
    <lineage>
        <taxon>Bacteria</taxon>
        <taxon>Pseudomonadati</taxon>
        <taxon>Pseudomonadota</taxon>
        <taxon>Alphaproteobacteria</taxon>
        <taxon>Hyphomicrobiales</taxon>
        <taxon>Phyllobacteriaceae</taxon>
        <taxon>Phyllobacterium</taxon>
    </lineage>
</organism>
<dbReference type="Proteomes" id="UP000253324">
    <property type="component" value="Unassembled WGS sequence"/>
</dbReference>
<reference evidence="1 2" key="1">
    <citation type="submission" date="2018-07" db="EMBL/GenBank/DDBJ databases">
        <title>Genomic Encyclopedia of Type Strains, Phase III (KMG-III): the genomes of soil and plant-associated and newly described type strains.</title>
        <authorList>
            <person name="Whitman W."/>
        </authorList>
    </citation>
    <scope>NUCLEOTIDE SEQUENCE [LARGE SCALE GENOMIC DNA]</scope>
    <source>
        <strain evidence="1 2">31-25a</strain>
    </source>
</reference>
<dbReference type="AlphaFoldDB" id="A0A368YL20"/>
<sequence>MINDVNAAADKPCAEHLKWEADTAAWRKSEKVAAEEMARQDERAAKLLKGLRNGD</sequence>
<dbReference type="RefSeq" id="WP_181872520.1">
    <property type="nucleotide sequence ID" value="NZ_QPJM01000012.1"/>
</dbReference>
<protein>
    <submittedName>
        <fullName evidence="1">Uncharacterized protein</fullName>
    </submittedName>
</protein>
<comment type="caution">
    <text evidence="1">The sequence shown here is derived from an EMBL/GenBank/DDBJ whole genome shotgun (WGS) entry which is preliminary data.</text>
</comment>
<evidence type="ECO:0000313" key="1">
    <source>
        <dbReference type="EMBL" id="RCW80932.1"/>
    </source>
</evidence>
<keyword evidence="2" id="KW-1185">Reference proteome</keyword>
<evidence type="ECO:0000313" key="2">
    <source>
        <dbReference type="Proteomes" id="UP000253324"/>
    </source>
</evidence>
<gene>
    <name evidence="1" type="ORF">C7476_11288</name>
</gene>
<name>A0A368YL20_9HYPH</name>